<accession>A0A382V9N2</accession>
<name>A0A382V9N2_9ZZZZ</name>
<evidence type="ECO:0000256" key="1">
    <source>
        <dbReference type="SAM" id="MobiDB-lite"/>
    </source>
</evidence>
<dbReference type="EMBL" id="UINC01150290">
    <property type="protein sequence ID" value="SVD43246.1"/>
    <property type="molecule type" value="Genomic_DNA"/>
</dbReference>
<protein>
    <recommendedName>
        <fullName evidence="3">30S ribosomal protein S21</fullName>
    </recommendedName>
</protein>
<feature type="non-terminal residue" evidence="2">
    <location>
        <position position="1"/>
    </location>
</feature>
<evidence type="ECO:0000313" key="2">
    <source>
        <dbReference type="EMBL" id="SVD43246.1"/>
    </source>
</evidence>
<dbReference type="Gene3D" id="1.20.5.1150">
    <property type="entry name" value="Ribosomal protein S8"/>
    <property type="match status" value="1"/>
</dbReference>
<dbReference type="InterPro" id="IPR038380">
    <property type="entry name" value="Ribosomal_bS21_sf"/>
</dbReference>
<gene>
    <name evidence="2" type="ORF">METZ01_LOCUS396100</name>
</gene>
<reference evidence="2" key="1">
    <citation type="submission" date="2018-05" db="EMBL/GenBank/DDBJ databases">
        <authorList>
            <person name="Lanie J.A."/>
            <person name="Ng W.-L."/>
            <person name="Kazmierczak K.M."/>
            <person name="Andrzejewski T.M."/>
            <person name="Davidsen T.M."/>
            <person name="Wayne K.J."/>
            <person name="Tettelin H."/>
            <person name="Glass J.I."/>
            <person name="Rusch D."/>
            <person name="Podicherti R."/>
            <person name="Tsui H.-C.T."/>
            <person name="Winkler M.E."/>
        </authorList>
    </citation>
    <scope>NUCLEOTIDE SEQUENCE</scope>
</reference>
<feature type="region of interest" description="Disordered" evidence="1">
    <location>
        <begin position="1"/>
        <end position="42"/>
    </location>
</feature>
<evidence type="ECO:0008006" key="3">
    <source>
        <dbReference type="Google" id="ProtNLM"/>
    </source>
</evidence>
<organism evidence="2">
    <name type="scientific">marine metagenome</name>
    <dbReference type="NCBI Taxonomy" id="408172"/>
    <lineage>
        <taxon>unclassified sequences</taxon>
        <taxon>metagenomes</taxon>
        <taxon>ecological metagenomes</taxon>
    </lineage>
</organism>
<sequence length="42" mass="5130">VQEVRERQAFVKPTEKRKKMKAAAKQRTKRERAKNKLHKKRL</sequence>
<proteinExistence type="predicted"/>
<feature type="non-terminal residue" evidence="2">
    <location>
        <position position="42"/>
    </location>
</feature>
<dbReference type="AlphaFoldDB" id="A0A382V9N2"/>
<feature type="compositionally biased region" description="Basic residues" evidence="1">
    <location>
        <begin position="15"/>
        <end position="42"/>
    </location>
</feature>